<evidence type="ECO:0000313" key="2">
    <source>
        <dbReference type="Proteomes" id="UP000203363"/>
    </source>
</evidence>
<dbReference type="OrthoDB" id="20322at10239"/>
<organism evidence="1 2">
    <name type="scientific">Mycobacterium phage Jolie2</name>
    <dbReference type="NCBI Taxonomy" id="1458831"/>
    <lineage>
        <taxon>Viruses</taxon>
        <taxon>Duplodnaviria</taxon>
        <taxon>Heunggongvirae</taxon>
        <taxon>Uroviricota</taxon>
        <taxon>Caudoviricetes</taxon>
        <taxon>Gclasvirinae</taxon>
        <taxon>Jolieduovirus</taxon>
        <taxon>Jolieduovirus jolie2</taxon>
    </lineage>
</organism>
<name>W8EI16_9CAUD</name>
<dbReference type="RefSeq" id="YP_009009712.1">
    <property type="nucleotide sequence ID" value="NC_023604.1"/>
</dbReference>
<dbReference type="Proteomes" id="UP000203363">
    <property type="component" value="Segment"/>
</dbReference>
<accession>W8EI16</accession>
<dbReference type="KEGG" id="vg:18506206"/>
<protein>
    <submittedName>
        <fullName evidence="1">Uncharacterized protein</fullName>
    </submittedName>
</protein>
<gene>
    <name evidence="1" type="ORF">Jolie2_55</name>
</gene>
<evidence type="ECO:0000313" key="1">
    <source>
        <dbReference type="EMBL" id="AHJ86605.1"/>
    </source>
</evidence>
<reference evidence="1 2" key="1">
    <citation type="journal article" date="2014" name="Genome Announc.">
        <title>Complete genome sequences of nine mycobacteriophages.</title>
        <authorList>
            <person name="Franceschelli J.J."/>
            <person name="Suarez C.A."/>
            <person name="Teran L."/>
            <person name="Raya R.R."/>
            <person name="Morbidoni H.R."/>
        </authorList>
    </citation>
    <scope>NUCLEOTIDE SEQUENCE [LARGE SCALE GENOMIC DNA]</scope>
</reference>
<dbReference type="GeneID" id="18506206"/>
<dbReference type="EMBL" id="KJ410133">
    <property type="protein sequence ID" value="AHJ86605.1"/>
    <property type="molecule type" value="Genomic_DNA"/>
</dbReference>
<keyword evidence="2" id="KW-1185">Reference proteome</keyword>
<proteinExistence type="predicted"/>
<sequence length="148" mass="16604">MSRIWAPLPQPEPIDRPPIPAGACWWRRLLTANADGHHLIVHTYPDRGGDEPRLGCWEWFDGLDVQLVFGHDVIDVRFEGRGRNVYLDVLALPAPFLRGWANLTAPDDEDQRHPGWSGLSMSHASLPALPYAYAPKITDESSVHVLPL</sequence>